<dbReference type="EMBL" id="FNDT01000010">
    <property type="protein sequence ID" value="SDI36860.1"/>
    <property type="molecule type" value="Genomic_DNA"/>
</dbReference>
<sequence>MAVHWVNYDLNKAGQDYTKLIDYLKSHQSWAKPLKSSFFVKTSLTAAQLRDGAKKHVDANDDIVVVTVTGQSWATHSIPSDVNEWLKKNL</sequence>
<accession>A0A1G8K231</accession>
<dbReference type="RefSeq" id="WP_090586856.1">
    <property type="nucleotide sequence ID" value="NZ_FNDT01000010.1"/>
</dbReference>
<gene>
    <name evidence="1" type="ORF">SAMN04488693_11019</name>
</gene>
<dbReference type="STRING" id="335973.SAMN04488693_11019"/>
<keyword evidence="2" id="KW-1185">Reference proteome</keyword>
<dbReference type="Proteomes" id="UP000199258">
    <property type="component" value="Unassembled WGS sequence"/>
</dbReference>
<organism evidence="1 2">
    <name type="scientific">Arthrobacter subterraneus</name>
    <dbReference type="NCBI Taxonomy" id="335973"/>
    <lineage>
        <taxon>Bacteria</taxon>
        <taxon>Bacillati</taxon>
        <taxon>Actinomycetota</taxon>
        <taxon>Actinomycetes</taxon>
        <taxon>Micrococcales</taxon>
        <taxon>Micrococcaceae</taxon>
        <taxon>Arthrobacter</taxon>
    </lineage>
</organism>
<protein>
    <submittedName>
        <fullName evidence="1">Uncharacterized protein</fullName>
    </submittedName>
</protein>
<dbReference type="AlphaFoldDB" id="A0A1G8K231"/>
<name>A0A1G8K231_9MICC</name>
<evidence type="ECO:0000313" key="1">
    <source>
        <dbReference type="EMBL" id="SDI36860.1"/>
    </source>
</evidence>
<evidence type="ECO:0000313" key="2">
    <source>
        <dbReference type="Proteomes" id="UP000199258"/>
    </source>
</evidence>
<proteinExistence type="predicted"/>
<dbReference type="OrthoDB" id="2656750at2"/>
<reference evidence="1 2" key="1">
    <citation type="submission" date="2016-10" db="EMBL/GenBank/DDBJ databases">
        <authorList>
            <person name="de Groot N.N."/>
        </authorList>
    </citation>
    <scope>NUCLEOTIDE SEQUENCE [LARGE SCALE GENOMIC DNA]</scope>
    <source>
        <strain evidence="1 2">NP_1H</strain>
    </source>
</reference>